<reference evidence="3" key="1">
    <citation type="submission" date="2019-02" db="EMBL/GenBank/DDBJ databases">
        <title>Glaciihabitans arcticus sp. nov., a psychrotolerant bacterium isolated from polar soil.</title>
        <authorList>
            <person name="Dahal R.H."/>
        </authorList>
    </citation>
    <scope>NUCLEOTIDE SEQUENCE [LARGE SCALE GENOMIC DNA]</scope>
    <source>
        <strain evidence="3">RP-3-7</strain>
    </source>
</reference>
<feature type="transmembrane region" description="Helical" evidence="1">
    <location>
        <begin position="157"/>
        <end position="187"/>
    </location>
</feature>
<dbReference type="RefSeq" id="WP_130981153.1">
    <property type="nucleotide sequence ID" value="NZ_SISG01000001.1"/>
</dbReference>
<keyword evidence="1" id="KW-0812">Transmembrane</keyword>
<comment type="caution">
    <text evidence="2">The sequence shown here is derived from an EMBL/GenBank/DDBJ whole genome shotgun (WGS) entry which is preliminary data.</text>
</comment>
<gene>
    <name evidence="2" type="ORF">EYE40_06305</name>
</gene>
<accession>A0A4Q9GQ98</accession>
<name>A0A4Q9GQ98_9MICO</name>
<evidence type="ECO:0000313" key="3">
    <source>
        <dbReference type="Proteomes" id="UP000294194"/>
    </source>
</evidence>
<keyword evidence="1" id="KW-1133">Transmembrane helix</keyword>
<evidence type="ECO:0000313" key="2">
    <source>
        <dbReference type="EMBL" id="TBN57042.1"/>
    </source>
</evidence>
<feature type="transmembrane region" description="Helical" evidence="1">
    <location>
        <begin position="21"/>
        <end position="53"/>
    </location>
</feature>
<evidence type="ECO:0000256" key="1">
    <source>
        <dbReference type="SAM" id="Phobius"/>
    </source>
</evidence>
<organism evidence="2 3">
    <name type="scientific">Glaciihabitans arcticus</name>
    <dbReference type="NCBI Taxonomy" id="2668039"/>
    <lineage>
        <taxon>Bacteria</taxon>
        <taxon>Bacillati</taxon>
        <taxon>Actinomycetota</taxon>
        <taxon>Actinomycetes</taxon>
        <taxon>Micrococcales</taxon>
        <taxon>Microbacteriaceae</taxon>
        <taxon>Glaciihabitans</taxon>
    </lineage>
</organism>
<feature type="transmembrane region" description="Helical" evidence="1">
    <location>
        <begin position="73"/>
        <end position="100"/>
    </location>
</feature>
<protein>
    <submittedName>
        <fullName evidence="2">Uncharacterized protein</fullName>
    </submittedName>
</protein>
<proteinExistence type="predicted"/>
<dbReference type="Proteomes" id="UP000294194">
    <property type="component" value="Unassembled WGS sequence"/>
</dbReference>
<feature type="transmembrane region" description="Helical" evidence="1">
    <location>
        <begin position="112"/>
        <end position="137"/>
    </location>
</feature>
<keyword evidence="1" id="KW-0472">Membrane</keyword>
<dbReference type="AlphaFoldDB" id="A0A4Q9GQ98"/>
<keyword evidence="3" id="KW-1185">Reference proteome</keyword>
<sequence length="206" mass="22043">MSQTAERVTKSVTKNLGRRGAWPALLTALGVAAFLVMQNVLSSLVTMLGLIGTPTQTTVDGLEQLEVIHVSDYIWQGVLTQTLIISLPLAFGVFVSFWILAPIGEELQLRFVVARSVLAGAVGAVIIFLVAVISALVGSIESGGILSSWSFSPYADFFSSALQALTTALGSFVFTLPLVILGGVLLWTWTRHTDREHDPSGILDEV</sequence>
<dbReference type="EMBL" id="SISG01000001">
    <property type="protein sequence ID" value="TBN57042.1"/>
    <property type="molecule type" value="Genomic_DNA"/>
</dbReference>